<organism evidence="2 3">
    <name type="scientific">Melanomma pulvis-pyrius CBS 109.77</name>
    <dbReference type="NCBI Taxonomy" id="1314802"/>
    <lineage>
        <taxon>Eukaryota</taxon>
        <taxon>Fungi</taxon>
        <taxon>Dikarya</taxon>
        <taxon>Ascomycota</taxon>
        <taxon>Pezizomycotina</taxon>
        <taxon>Dothideomycetes</taxon>
        <taxon>Pleosporomycetidae</taxon>
        <taxon>Pleosporales</taxon>
        <taxon>Melanommataceae</taxon>
        <taxon>Melanomma</taxon>
    </lineage>
</organism>
<name>A0A6A6WUG4_9PLEO</name>
<feature type="region of interest" description="Disordered" evidence="1">
    <location>
        <begin position="1"/>
        <end position="36"/>
    </location>
</feature>
<dbReference type="AlphaFoldDB" id="A0A6A6WUG4"/>
<dbReference type="Proteomes" id="UP000799757">
    <property type="component" value="Unassembled WGS sequence"/>
</dbReference>
<sequence length="87" mass="9807">MSKRLDREFAPHSVHLRLHNGATGEDDDTDSMVKPAGRKRDNRTIAIRNEVQKRALESSVARGLEKDALDEETPRKKVSWAVLSQAI</sequence>
<protein>
    <submittedName>
        <fullName evidence="2">Uncharacterized protein</fullName>
    </submittedName>
</protein>
<feature type="compositionally biased region" description="Basic and acidic residues" evidence="1">
    <location>
        <begin position="1"/>
        <end position="10"/>
    </location>
</feature>
<evidence type="ECO:0000313" key="2">
    <source>
        <dbReference type="EMBL" id="KAF2787491.1"/>
    </source>
</evidence>
<reference evidence="2" key="1">
    <citation type="journal article" date="2020" name="Stud. Mycol.">
        <title>101 Dothideomycetes genomes: a test case for predicting lifestyles and emergence of pathogens.</title>
        <authorList>
            <person name="Haridas S."/>
            <person name="Albert R."/>
            <person name="Binder M."/>
            <person name="Bloem J."/>
            <person name="Labutti K."/>
            <person name="Salamov A."/>
            <person name="Andreopoulos B."/>
            <person name="Baker S."/>
            <person name="Barry K."/>
            <person name="Bills G."/>
            <person name="Bluhm B."/>
            <person name="Cannon C."/>
            <person name="Castanera R."/>
            <person name="Culley D."/>
            <person name="Daum C."/>
            <person name="Ezra D."/>
            <person name="Gonzalez J."/>
            <person name="Henrissat B."/>
            <person name="Kuo A."/>
            <person name="Liang C."/>
            <person name="Lipzen A."/>
            <person name="Lutzoni F."/>
            <person name="Magnuson J."/>
            <person name="Mondo S."/>
            <person name="Nolan M."/>
            <person name="Ohm R."/>
            <person name="Pangilinan J."/>
            <person name="Park H.-J."/>
            <person name="Ramirez L."/>
            <person name="Alfaro M."/>
            <person name="Sun H."/>
            <person name="Tritt A."/>
            <person name="Yoshinaga Y."/>
            <person name="Zwiers L.-H."/>
            <person name="Turgeon B."/>
            <person name="Goodwin S."/>
            <person name="Spatafora J."/>
            <person name="Crous P."/>
            <person name="Grigoriev I."/>
        </authorList>
    </citation>
    <scope>NUCLEOTIDE SEQUENCE</scope>
    <source>
        <strain evidence="2">CBS 109.77</strain>
    </source>
</reference>
<evidence type="ECO:0000313" key="3">
    <source>
        <dbReference type="Proteomes" id="UP000799757"/>
    </source>
</evidence>
<gene>
    <name evidence="2" type="ORF">K505DRAFT_367299</name>
</gene>
<evidence type="ECO:0000256" key="1">
    <source>
        <dbReference type="SAM" id="MobiDB-lite"/>
    </source>
</evidence>
<accession>A0A6A6WUG4</accession>
<keyword evidence="3" id="KW-1185">Reference proteome</keyword>
<dbReference type="EMBL" id="MU002312">
    <property type="protein sequence ID" value="KAF2787491.1"/>
    <property type="molecule type" value="Genomic_DNA"/>
</dbReference>
<proteinExistence type="predicted"/>